<feature type="non-terminal residue" evidence="2">
    <location>
        <position position="1"/>
    </location>
</feature>
<gene>
    <name evidence="2" type="ORF">S06H3_11489</name>
</gene>
<dbReference type="SUPFAM" id="SSF51658">
    <property type="entry name" value="Xylose isomerase-like"/>
    <property type="match status" value="1"/>
</dbReference>
<protein>
    <recommendedName>
        <fullName evidence="1">Xylose isomerase-like TIM barrel domain-containing protein</fullName>
    </recommendedName>
</protein>
<dbReference type="InterPro" id="IPR036237">
    <property type="entry name" value="Xyl_isomerase-like_sf"/>
</dbReference>
<proteinExistence type="predicted"/>
<accession>X1LAJ7</accession>
<dbReference type="InterPro" id="IPR050312">
    <property type="entry name" value="IolE/XylAMocC-like"/>
</dbReference>
<feature type="domain" description="Xylose isomerase-like TIM barrel" evidence="1">
    <location>
        <begin position="6"/>
        <end position="156"/>
    </location>
</feature>
<sequence>FTLFSQSRELGFDLLKDSLYKILKHASKFNDIEILIEPAHKFETDIIIFIEDSLRLLEEMNKPSLGIVLDTGHINVNKESFSDAVRLLGDHIKHIHIDDNHGYNDDHLIPGEGNINFEKVILDLKKINYKGFLTVELGFGYTIDPDKAVYQSLKYLNMIGIK</sequence>
<comment type="caution">
    <text evidence="2">The sequence shown here is derived from an EMBL/GenBank/DDBJ whole genome shotgun (WGS) entry which is preliminary data.</text>
</comment>
<dbReference type="AlphaFoldDB" id="X1LAJ7"/>
<organism evidence="2">
    <name type="scientific">marine sediment metagenome</name>
    <dbReference type="NCBI Taxonomy" id="412755"/>
    <lineage>
        <taxon>unclassified sequences</taxon>
        <taxon>metagenomes</taxon>
        <taxon>ecological metagenomes</taxon>
    </lineage>
</organism>
<reference evidence="2" key="1">
    <citation type="journal article" date="2014" name="Front. Microbiol.">
        <title>High frequency of phylogenetically diverse reductive dehalogenase-homologous genes in deep subseafloor sedimentary metagenomes.</title>
        <authorList>
            <person name="Kawai M."/>
            <person name="Futagami T."/>
            <person name="Toyoda A."/>
            <person name="Takaki Y."/>
            <person name="Nishi S."/>
            <person name="Hori S."/>
            <person name="Arai W."/>
            <person name="Tsubouchi T."/>
            <person name="Morono Y."/>
            <person name="Uchiyama I."/>
            <person name="Ito T."/>
            <person name="Fujiyama A."/>
            <person name="Inagaki F."/>
            <person name="Takami H."/>
        </authorList>
    </citation>
    <scope>NUCLEOTIDE SEQUENCE</scope>
    <source>
        <strain evidence="2">Expedition CK06-06</strain>
    </source>
</reference>
<name>X1LAJ7_9ZZZZ</name>
<dbReference type="Pfam" id="PF01261">
    <property type="entry name" value="AP_endonuc_2"/>
    <property type="match status" value="1"/>
</dbReference>
<evidence type="ECO:0000259" key="1">
    <source>
        <dbReference type="Pfam" id="PF01261"/>
    </source>
</evidence>
<dbReference type="Gene3D" id="3.20.20.150">
    <property type="entry name" value="Divalent-metal-dependent TIM barrel enzymes"/>
    <property type="match status" value="1"/>
</dbReference>
<dbReference type="PANTHER" id="PTHR12110:SF21">
    <property type="entry name" value="XYLOSE ISOMERASE-LIKE TIM BARREL DOMAIN-CONTAINING PROTEIN"/>
    <property type="match status" value="1"/>
</dbReference>
<dbReference type="InterPro" id="IPR013022">
    <property type="entry name" value="Xyl_isomerase-like_TIM-brl"/>
</dbReference>
<dbReference type="PANTHER" id="PTHR12110">
    <property type="entry name" value="HYDROXYPYRUVATE ISOMERASE"/>
    <property type="match status" value="1"/>
</dbReference>
<evidence type="ECO:0000313" key="2">
    <source>
        <dbReference type="EMBL" id="GAI16342.1"/>
    </source>
</evidence>
<dbReference type="EMBL" id="BARV01005583">
    <property type="protein sequence ID" value="GAI16342.1"/>
    <property type="molecule type" value="Genomic_DNA"/>
</dbReference>